<proteinExistence type="predicted"/>
<dbReference type="PANTHER" id="PTHR30007">
    <property type="entry name" value="PHP DOMAIN PROTEIN"/>
    <property type="match status" value="1"/>
</dbReference>
<sequence>MMLLAATLASIPVARPRPTARRPQGVCLDKGYDITWVYRLLTDAGFTPHVRALREDVLARRRGTRARRWVVERTHSWMNRFRAILVRWEKKTSNYEGGLHLACAYISFARAGLLG</sequence>
<dbReference type="PANTHER" id="PTHR30007:SF0">
    <property type="entry name" value="TRANSPOSASE"/>
    <property type="match status" value="1"/>
</dbReference>
<gene>
    <name evidence="2" type="ORF">AVDCRST_MAG40-629</name>
</gene>
<evidence type="ECO:0000259" key="1">
    <source>
        <dbReference type="Pfam" id="PF13586"/>
    </source>
</evidence>
<dbReference type="InterPro" id="IPR025668">
    <property type="entry name" value="Tnp_DDE_dom"/>
</dbReference>
<name>A0A6J4KGP3_9BACT</name>
<reference evidence="2" key="1">
    <citation type="submission" date="2020-02" db="EMBL/GenBank/DDBJ databases">
        <authorList>
            <person name="Meier V. D."/>
        </authorList>
    </citation>
    <scope>NUCLEOTIDE SEQUENCE</scope>
    <source>
        <strain evidence="2">AVDCRST_MAG40</strain>
    </source>
</reference>
<organism evidence="2">
    <name type="scientific">uncultured Gemmatimonadaceae bacterium</name>
    <dbReference type="NCBI Taxonomy" id="246130"/>
    <lineage>
        <taxon>Bacteria</taxon>
        <taxon>Pseudomonadati</taxon>
        <taxon>Gemmatimonadota</taxon>
        <taxon>Gemmatimonadia</taxon>
        <taxon>Gemmatimonadales</taxon>
        <taxon>Gemmatimonadaceae</taxon>
        <taxon>environmental samples</taxon>
    </lineage>
</organism>
<feature type="domain" description="Transposase DDE" evidence="1">
    <location>
        <begin position="26"/>
        <end position="108"/>
    </location>
</feature>
<evidence type="ECO:0000313" key="2">
    <source>
        <dbReference type="EMBL" id="CAA9305273.1"/>
    </source>
</evidence>
<dbReference type="EMBL" id="CADCTX010000179">
    <property type="protein sequence ID" value="CAA9305273.1"/>
    <property type="molecule type" value="Genomic_DNA"/>
</dbReference>
<accession>A0A6J4KGP3</accession>
<dbReference type="AlphaFoldDB" id="A0A6J4KGP3"/>
<dbReference type="Pfam" id="PF13586">
    <property type="entry name" value="DDE_Tnp_1_2"/>
    <property type="match status" value="1"/>
</dbReference>
<protein>
    <submittedName>
        <fullName evidence="2">Mobile element protein</fullName>
    </submittedName>
</protein>